<organism evidence="3 4">
    <name type="scientific">Helicobacter saguini</name>
    <dbReference type="NCBI Taxonomy" id="1548018"/>
    <lineage>
        <taxon>Bacteria</taxon>
        <taxon>Pseudomonadati</taxon>
        <taxon>Campylobacterota</taxon>
        <taxon>Epsilonproteobacteria</taxon>
        <taxon>Campylobacterales</taxon>
        <taxon>Helicobacteraceae</taxon>
        <taxon>Helicobacter</taxon>
    </lineage>
</organism>
<dbReference type="EMBL" id="JRMP02000022">
    <property type="protein sequence ID" value="TLD92206.1"/>
    <property type="molecule type" value="Genomic_DNA"/>
</dbReference>
<dbReference type="GO" id="GO:0005829">
    <property type="term" value="C:cytosol"/>
    <property type="evidence" value="ECO:0007669"/>
    <property type="project" value="TreeGrafter"/>
</dbReference>
<reference evidence="3" key="3">
    <citation type="submission" date="2018-04" db="EMBL/GenBank/DDBJ databases">
        <authorList>
            <person name="Sheh A."/>
            <person name="Shen Z."/>
            <person name="Mannion A.J."/>
            <person name="Fox J.G."/>
        </authorList>
    </citation>
    <scope>NUCLEOTIDE SEQUENCE</scope>
    <source>
        <strain evidence="3">MIT 97-6194</strain>
    </source>
</reference>
<dbReference type="Proteomes" id="UP000477070">
    <property type="component" value="Unassembled WGS sequence"/>
</dbReference>
<dbReference type="PANTHER" id="PTHR33221">
    <property type="entry name" value="WINGED HELIX-TURN-HELIX TRANSCRIPTIONAL REGULATOR, RRF2 FAMILY"/>
    <property type="match status" value="1"/>
</dbReference>
<name>A0A347VU65_9HELI</name>
<dbReference type="SUPFAM" id="SSF46785">
    <property type="entry name" value="Winged helix' DNA-binding domain"/>
    <property type="match status" value="1"/>
</dbReference>
<dbReference type="Gene3D" id="1.10.10.10">
    <property type="entry name" value="Winged helix-like DNA-binding domain superfamily/Winged helix DNA-binding domain"/>
    <property type="match status" value="1"/>
</dbReference>
<dbReference type="STRING" id="1548018.LS64_11065"/>
<evidence type="ECO:0000256" key="1">
    <source>
        <dbReference type="ARBA" id="ARBA00023125"/>
    </source>
</evidence>
<dbReference type="Proteomes" id="UP000029714">
    <property type="component" value="Unassembled WGS sequence"/>
</dbReference>
<dbReference type="Pfam" id="PF02082">
    <property type="entry name" value="Rrf2"/>
    <property type="match status" value="1"/>
</dbReference>
<protein>
    <submittedName>
        <fullName evidence="3">Rrf2 family transcriptional regulator</fullName>
    </submittedName>
</protein>
<reference evidence="3 4" key="1">
    <citation type="journal article" date="2014" name="Genome Announc.">
        <title>Draft genome sequences of eight enterohepatic helicobacter species isolated from both laboratory and wild rodents.</title>
        <authorList>
            <person name="Sheh A."/>
            <person name="Shen Z."/>
            <person name="Fox J.G."/>
        </authorList>
    </citation>
    <scope>NUCLEOTIDE SEQUENCE [LARGE SCALE GENOMIC DNA]</scope>
    <source>
        <strain evidence="3 4">MIT 97-6194</strain>
    </source>
</reference>
<comment type="caution">
    <text evidence="3">The sequence shown here is derived from an EMBL/GenBank/DDBJ whole genome shotgun (WGS) entry which is preliminary data.</text>
</comment>
<accession>A0A347VU65</accession>
<evidence type="ECO:0000313" key="5">
    <source>
        <dbReference type="Proteomes" id="UP000477070"/>
    </source>
</evidence>
<evidence type="ECO:0000313" key="4">
    <source>
        <dbReference type="Proteomes" id="UP000029714"/>
    </source>
</evidence>
<dbReference type="InterPro" id="IPR000944">
    <property type="entry name" value="Tscrpt_reg_Rrf2"/>
</dbReference>
<evidence type="ECO:0000313" key="3">
    <source>
        <dbReference type="EMBL" id="TLD92206.1"/>
    </source>
</evidence>
<reference evidence="2 5" key="4">
    <citation type="submission" date="2019-12" db="EMBL/GenBank/DDBJ databases">
        <title>Multi-Generational Helicobacter saguini Isolates.</title>
        <authorList>
            <person name="Mannion A."/>
            <person name="Shen Z."/>
            <person name="Fox J.G."/>
        </authorList>
    </citation>
    <scope>NUCLEOTIDE SEQUENCE [LARGE SCALE GENOMIC DNA]</scope>
    <source>
        <strain evidence="2">16-048</strain>
        <strain evidence="5">16-048 (F4)</strain>
    </source>
</reference>
<dbReference type="AlphaFoldDB" id="A0A347VU65"/>
<dbReference type="OrthoDB" id="9800519at2"/>
<keyword evidence="4" id="KW-1185">Reference proteome</keyword>
<keyword evidence="1" id="KW-0238">DNA-binding</keyword>
<dbReference type="EMBL" id="QBIU01000001">
    <property type="protein sequence ID" value="MWV68942.1"/>
    <property type="molecule type" value="Genomic_DNA"/>
</dbReference>
<dbReference type="GO" id="GO:0003700">
    <property type="term" value="F:DNA-binding transcription factor activity"/>
    <property type="evidence" value="ECO:0007669"/>
    <property type="project" value="TreeGrafter"/>
</dbReference>
<dbReference type="InterPro" id="IPR036390">
    <property type="entry name" value="WH_DNA-bd_sf"/>
</dbReference>
<dbReference type="RefSeq" id="WP_034574838.1">
    <property type="nucleotide sequence ID" value="NZ_JRMP02000022.1"/>
</dbReference>
<evidence type="ECO:0000313" key="2">
    <source>
        <dbReference type="EMBL" id="MWV68942.1"/>
    </source>
</evidence>
<proteinExistence type="predicted"/>
<dbReference type="PANTHER" id="PTHR33221:SF4">
    <property type="entry name" value="HTH-TYPE TRANSCRIPTIONAL REPRESSOR NSRR"/>
    <property type="match status" value="1"/>
</dbReference>
<gene>
    <name evidence="2" type="ORF">DCO61_02590</name>
    <name evidence="3" type="ORF">LS64_010680</name>
</gene>
<dbReference type="InterPro" id="IPR036388">
    <property type="entry name" value="WH-like_DNA-bd_sf"/>
</dbReference>
<reference evidence="3 4" key="2">
    <citation type="journal article" date="2016" name="Infect. Immun.">
        <title>Helicobacter saguini, a Novel Helicobacter Isolated from Cotton-Top Tamarins with Ulcerative Colitis, Has Proinflammatory Properties and Induces Typhlocolitis and Dysplasia in Gnotobiotic IL-10-/- Mice.</title>
        <authorList>
            <person name="Shen Z."/>
            <person name="Mannion A."/>
            <person name="Whary M.T."/>
            <person name="Muthupalani S."/>
            <person name="Sheh A."/>
            <person name="Feng Y."/>
            <person name="Gong G."/>
            <person name="Vandamme P."/>
            <person name="Holcombe H.R."/>
            <person name="Paster B.J."/>
            <person name="Fox J.G."/>
        </authorList>
    </citation>
    <scope>NUCLEOTIDE SEQUENCE [LARGE SCALE GENOMIC DNA]</scope>
    <source>
        <strain evidence="3 4">MIT 97-6194</strain>
    </source>
</reference>
<sequence length="134" mass="15247">MQLSKFSDYSFRALMYLAQNTQGLSTVEQLSIELKISQNHLKKIIHKLSKGKFIESYKGRDGGIKIARKPEDIILADVLLYTEANTDFVECLRPNAAPTDCPYRLTCNLKNIVDSAKTAFLLEFKKYSLKDLLP</sequence>
<dbReference type="PROSITE" id="PS51197">
    <property type="entry name" value="HTH_RRF2_2"/>
    <property type="match status" value="1"/>
</dbReference>
<dbReference type="GO" id="GO:0003677">
    <property type="term" value="F:DNA binding"/>
    <property type="evidence" value="ECO:0007669"/>
    <property type="project" value="UniProtKB-KW"/>
</dbReference>
<dbReference type="NCBIfam" id="TIGR00738">
    <property type="entry name" value="rrf2_super"/>
    <property type="match status" value="1"/>
</dbReference>